<accession>A0AC34Q3L7</accession>
<dbReference type="Proteomes" id="UP000887576">
    <property type="component" value="Unplaced"/>
</dbReference>
<sequence length="121" mass="13714">MPAGLNGVDHYLSGEATARIIKFLEPDKPEFKISSQWRSGHESIGDIPYAKGITGNTIPTRIDMGIDDEEINYFCEPGFILWGCAIDKTHLKIVHSLSVKSPWNHFIVDFQLMRHKTIETE</sequence>
<reference evidence="2" key="1">
    <citation type="submission" date="2022-11" db="UniProtKB">
        <authorList>
            <consortium name="WormBaseParasite"/>
        </authorList>
    </citation>
    <scope>IDENTIFICATION</scope>
</reference>
<evidence type="ECO:0000313" key="1">
    <source>
        <dbReference type="Proteomes" id="UP000887576"/>
    </source>
</evidence>
<proteinExistence type="predicted"/>
<name>A0AC34Q3L7_9BILA</name>
<dbReference type="WBParaSite" id="JU765_v2.g12677.t1">
    <property type="protein sequence ID" value="JU765_v2.g12677.t1"/>
    <property type="gene ID" value="JU765_v2.g12677"/>
</dbReference>
<protein>
    <submittedName>
        <fullName evidence="2">Uncharacterized protein</fullName>
    </submittedName>
</protein>
<evidence type="ECO:0000313" key="2">
    <source>
        <dbReference type="WBParaSite" id="JU765_v2.g12677.t1"/>
    </source>
</evidence>
<organism evidence="1 2">
    <name type="scientific">Panagrolaimus sp. JU765</name>
    <dbReference type="NCBI Taxonomy" id="591449"/>
    <lineage>
        <taxon>Eukaryota</taxon>
        <taxon>Metazoa</taxon>
        <taxon>Ecdysozoa</taxon>
        <taxon>Nematoda</taxon>
        <taxon>Chromadorea</taxon>
        <taxon>Rhabditida</taxon>
        <taxon>Tylenchina</taxon>
        <taxon>Panagrolaimomorpha</taxon>
        <taxon>Panagrolaimoidea</taxon>
        <taxon>Panagrolaimidae</taxon>
        <taxon>Panagrolaimus</taxon>
    </lineage>
</organism>